<evidence type="ECO:0000259" key="4">
    <source>
        <dbReference type="Pfam" id="PF22725"/>
    </source>
</evidence>
<comment type="similarity">
    <text evidence="1">Belongs to the Gfo/Idh/MocA family.</text>
</comment>
<evidence type="ECO:0000313" key="6">
    <source>
        <dbReference type="Proteomes" id="UP000377595"/>
    </source>
</evidence>
<keyword evidence="2" id="KW-0560">Oxidoreductase</keyword>
<evidence type="ECO:0000256" key="2">
    <source>
        <dbReference type="ARBA" id="ARBA00023002"/>
    </source>
</evidence>
<dbReference type="Pfam" id="PF01408">
    <property type="entry name" value="GFO_IDH_MocA"/>
    <property type="match status" value="1"/>
</dbReference>
<dbReference type="Gene3D" id="3.40.50.720">
    <property type="entry name" value="NAD(P)-binding Rossmann-like Domain"/>
    <property type="match status" value="1"/>
</dbReference>
<dbReference type="InterPro" id="IPR051317">
    <property type="entry name" value="Gfo/Idh/MocA_oxidoreduct"/>
</dbReference>
<sequence>MSNAPAQPLRVLLFGYGLAGQVFHAPLLAASGDYTIDVIVTSAPARSAAARADHPGARVVADADAAFAAAGDCDLAVVCTPNDTHVELARRALDAGLHVVVDKPLALTVQEAESLIEAADTADRTLTVFQNRRWDGDFLTVRDVLASGELGDVFGFESAFEWWKPEVTAGRKDRTSVADGGGILYDLAPHLIDQALILFGPVRAVHAEVDARRPHAVNDDDVLVSLEHESGVRSRLWMSSVAAQGRPRFLLRGTRGAYVKFGLDPQESQLQAGKRLDDADFGAEPRDSWGRIGTGADLREVPTRRGSYESYYPQLAAALRTGSRPPVDPRDSIAVMRIVEAAHGGSRQADTYFIPWSHSG</sequence>
<feature type="domain" description="GFO/IDH/MocA-like oxidoreductase" evidence="4">
    <location>
        <begin position="138"/>
        <end position="258"/>
    </location>
</feature>
<evidence type="ECO:0000259" key="3">
    <source>
        <dbReference type="Pfam" id="PF01408"/>
    </source>
</evidence>
<proteinExistence type="inferred from homology"/>
<dbReference type="EMBL" id="BLAF01000004">
    <property type="protein sequence ID" value="GES17455.1"/>
    <property type="molecule type" value="Genomic_DNA"/>
</dbReference>
<dbReference type="InterPro" id="IPR036291">
    <property type="entry name" value="NAD(P)-bd_dom_sf"/>
</dbReference>
<dbReference type="InterPro" id="IPR055170">
    <property type="entry name" value="GFO_IDH_MocA-like_dom"/>
</dbReference>
<organism evidence="5 6">
    <name type="scientific">Acrocarpospora pleiomorpha</name>
    <dbReference type="NCBI Taxonomy" id="90975"/>
    <lineage>
        <taxon>Bacteria</taxon>
        <taxon>Bacillati</taxon>
        <taxon>Actinomycetota</taxon>
        <taxon>Actinomycetes</taxon>
        <taxon>Streptosporangiales</taxon>
        <taxon>Streptosporangiaceae</taxon>
        <taxon>Acrocarpospora</taxon>
    </lineage>
</organism>
<protein>
    <submittedName>
        <fullName evidence="5">Oxidoreductase</fullName>
    </submittedName>
</protein>
<dbReference type="AlphaFoldDB" id="A0A5M3X6Y9"/>
<dbReference type="Gene3D" id="3.30.360.10">
    <property type="entry name" value="Dihydrodipicolinate Reductase, domain 2"/>
    <property type="match status" value="1"/>
</dbReference>
<evidence type="ECO:0000256" key="1">
    <source>
        <dbReference type="ARBA" id="ARBA00010928"/>
    </source>
</evidence>
<feature type="domain" description="Gfo/Idh/MocA-like oxidoreductase N-terminal" evidence="3">
    <location>
        <begin position="9"/>
        <end position="128"/>
    </location>
</feature>
<gene>
    <name evidence="5" type="ORF">Aple_003500</name>
</gene>
<dbReference type="SUPFAM" id="SSF55347">
    <property type="entry name" value="Glyceraldehyde-3-phosphate dehydrogenase-like, C-terminal domain"/>
    <property type="match status" value="1"/>
</dbReference>
<dbReference type="PANTHER" id="PTHR43708">
    <property type="entry name" value="CONSERVED EXPRESSED OXIDOREDUCTASE (EUROFUNG)"/>
    <property type="match status" value="1"/>
</dbReference>
<dbReference type="OrthoDB" id="256869at2"/>
<dbReference type="InterPro" id="IPR000683">
    <property type="entry name" value="Gfo/Idh/MocA-like_OxRdtase_N"/>
</dbReference>
<dbReference type="GO" id="GO:0000166">
    <property type="term" value="F:nucleotide binding"/>
    <property type="evidence" value="ECO:0007669"/>
    <property type="project" value="InterPro"/>
</dbReference>
<reference evidence="5 6" key="1">
    <citation type="submission" date="2019-10" db="EMBL/GenBank/DDBJ databases">
        <title>Whole genome shotgun sequence of Acrocarpospora pleiomorpha NBRC 16267.</title>
        <authorList>
            <person name="Ichikawa N."/>
            <person name="Kimura A."/>
            <person name="Kitahashi Y."/>
            <person name="Komaki H."/>
            <person name="Oguchi A."/>
        </authorList>
    </citation>
    <scope>NUCLEOTIDE SEQUENCE [LARGE SCALE GENOMIC DNA]</scope>
    <source>
        <strain evidence="5 6">NBRC 16267</strain>
    </source>
</reference>
<evidence type="ECO:0000313" key="5">
    <source>
        <dbReference type="EMBL" id="GES17455.1"/>
    </source>
</evidence>
<dbReference type="SUPFAM" id="SSF51735">
    <property type="entry name" value="NAD(P)-binding Rossmann-fold domains"/>
    <property type="match status" value="1"/>
</dbReference>
<dbReference type="GO" id="GO:0016491">
    <property type="term" value="F:oxidoreductase activity"/>
    <property type="evidence" value="ECO:0007669"/>
    <property type="project" value="UniProtKB-KW"/>
</dbReference>
<keyword evidence="6" id="KW-1185">Reference proteome</keyword>
<accession>A0A5M3X6Y9</accession>
<dbReference type="Proteomes" id="UP000377595">
    <property type="component" value="Unassembled WGS sequence"/>
</dbReference>
<comment type="caution">
    <text evidence="5">The sequence shown here is derived from an EMBL/GenBank/DDBJ whole genome shotgun (WGS) entry which is preliminary data.</text>
</comment>
<name>A0A5M3X6Y9_9ACTN</name>
<dbReference type="PANTHER" id="PTHR43708:SF5">
    <property type="entry name" value="CONSERVED EXPRESSED OXIDOREDUCTASE (EUROFUNG)-RELATED"/>
    <property type="match status" value="1"/>
</dbReference>
<dbReference type="RefSeq" id="WP_155342621.1">
    <property type="nucleotide sequence ID" value="NZ_BAAAHM010000001.1"/>
</dbReference>
<dbReference type="Pfam" id="PF22725">
    <property type="entry name" value="GFO_IDH_MocA_C3"/>
    <property type="match status" value="1"/>
</dbReference>